<dbReference type="InterPro" id="IPR001557">
    <property type="entry name" value="L-lactate/malate_DH"/>
</dbReference>
<dbReference type="PIRSF" id="PIRSF000102">
    <property type="entry name" value="Lac_mal_DH"/>
    <property type="match status" value="1"/>
</dbReference>
<evidence type="ECO:0000259" key="11">
    <source>
        <dbReference type="Pfam" id="PF02866"/>
    </source>
</evidence>
<dbReference type="HAMAP" id="MF_00488">
    <property type="entry name" value="Lactate_dehydrog"/>
    <property type="match status" value="1"/>
</dbReference>
<dbReference type="Pfam" id="PF00056">
    <property type="entry name" value="Ldh_1_N"/>
    <property type="match status" value="1"/>
</dbReference>
<dbReference type="OrthoDB" id="6270329at2759"/>
<protein>
    <recommendedName>
        <fullName evidence="3 9">L-lactate dehydrogenase</fullName>
        <ecNumber evidence="3 9">1.1.1.27</ecNumber>
    </recommendedName>
</protein>
<dbReference type="InterPro" id="IPR036291">
    <property type="entry name" value="NAD(P)-bd_dom_sf"/>
</dbReference>
<evidence type="ECO:0000256" key="6">
    <source>
        <dbReference type="ARBA" id="ARBA00049258"/>
    </source>
</evidence>
<dbReference type="Gene3D" id="3.40.50.720">
    <property type="entry name" value="NAD(P)-binding Rossmann-like Domain"/>
    <property type="match status" value="1"/>
</dbReference>
<dbReference type="PANTHER" id="PTHR43128">
    <property type="entry name" value="L-2-HYDROXYCARBOXYLATE DEHYDROGENASE (NAD(P)(+))"/>
    <property type="match status" value="1"/>
</dbReference>
<dbReference type="EC" id="1.1.1.27" evidence="3 9"/>
<dbReference type="SUPFAM" id="SSF51735">
    <property type="entry name" value="NAD(P)-binding Rossmann-fold domains"/>
    <property type="match status" value="1"/>
</dbReference>
<accession>A0A9P1GWB3</accession>
<evidence type="ECO:0000256" key="4">
    <source>
        <dbReference type="ARBA" id="ARBA00023002"/>
    </source>
</evidence>
<sequence length="340" mass="35982">MGALFATEGINGQVIVYSRYCPFKPIKIAVIGAGNVGASTAYSLMLDGLAAEIVIIDVNHAKAEGEAMDITHAVPLSPSGQTRVYAGGYRDLYDAAVVVVTAGVNQKPGQTRLDLVHANAAIYRTIIPEVAHHAPRTVLLIATNPVDVCTYLAYKLSGFPAHRVLGSGTVLDSARLQTELGAMFDVNPASVHAFVVGEHGDSEVVPWSLASIQGMRLPEFCRGADLPYDADALRAAAARTRTAAYEIIKRKGATDFAIAAALTSIVRAVVRSEDSLLTVSRVGSYAGVDDVCLSVPARVNSKGARTISTLVLEPDEEEALRNSALRIKEAIESLGDLLQT</sequence>
<dbReference type="GO" id="GO:0005737">
    <property type="term" value="C:cytoplasm"/>
    <property type="evidence" value="ECO:0007669"/>
    <property type="project" value="InterPro"/>
</dbReference>
<dbReference type="InterPro" id="IPR001236">
    <property type="entry name" value="Lactate/malate_DH_N"/>
</dbReference>
<feature type="binding site" evidence="8">
    <location>
        <position position="57"/>
    </location>
    <ligand>
        <name>NAD(+)</name>
        <dbReference type="ChEBI" id="CHEBI:57540"/>
    </ligand>
</feature>
<evidence type="ECO:0000313" key="13">
    <source>
        <dbReference type="Proteomes" id="UP000838763"/>
    </source>
</evidence>
<comment type="similarity">
    <text evidence="2">Belongs to the LDH/MDH superfamily. LDH family.</text>
</comment>
<dbReference type="Pfam" id="PF02866">
    <property type="entry name" value="Ldh_1_C"/>
    <property type="match status" value="1"/>
</dbReference>
<dbReference type="PANTHER" id="PTHR43128:SF16">
    <property type="entry name" value="L-LACTATE DEHYDROGENASE"/>
    <property type="match status" value="1"/>
</dbReference>
<feature type="domain" description="Lactate/malate dehydrogenase C-terminal" evidence="11">
    <location>
        <begin position="169"/>
        <end position="333"/>
    </location>
</feature>
<dbReference type="PRINTS" id="PR00086">
    <property type="entry name" value="LLDHDRGNASE"/>
</dbReference>
<comment type="pathway">
    <text evidence="1 9">Fermentation; pyruvate fermentation to lactate; (S)-lactate from pyruvate: step 1/1.</text>
</comment>
<comment type="catalytic activity">
    <reaction evidence="6 9">
        <text>(S)-lactate + NAD(+) = pyruvate + NADH + H(+)</text>
        <dbReference type="Rhea" id="RHEA:23444"/>
        <dbReference type="ChEBI" id="CHEBI:15361"/>
        <dbReference type="ChEBI" id="CHEBI:15378"/>
        <dbReference type="ChEBI" id="CHEBI:16651"/>
        <dbReference type="ChEBI" id="CHEBI:57540"/>
        <dbReference type="ChEBI" id="CHEBI:57945"/>
        <dbReference type="EC" id="1.1.1.27"/>
    </reaction>
</comment>
<keyword evidence="13" id="KW-1185">Reference proteome</keyword>
<evidence type="ECO:0000256" key="5">
    <source>
        <dbReference type="ARBA" id="ARBA00023027"/>
    </source>
</evidence>
<dbReference type="InterPro" id="IPR015955">
    <property type="entry name" value="Lactate_DH/Glyco_Ohase_4_C"/>
</dbReference>
<dbReference type="PROSITE" id="PS00064">
    <property type="entry name" value="L_LDH"/>
    <property type="match status" value="1"/>
</dbReference>
<feature type="binding site" evidence="8">
    <location>
        <position position="119"/>
    </location>
    <ligand>
        <name>NAD(+)</name>
        <dbReference type="ChEBI" id="CHEBI:57540"/>
    </ligand>
</feature>
<dbReference type="Proteomes" id="UP000838763">
    <property type="component" value="Unassembled WGS sequence"/>
</dbReference>
<comment type="caution">
    <text evidence="12">The sequence shown here is derived from an EMBL/GenBank/DDBJ whole genome shotgun (WGS) entry which is preliminary data.</text>
</comment>
<dbReference type="NCBIfam" id="TIGR01771">
    <property type="entry name" value="L-LDH-NAD"/>
    <property type="match status" value="1"/>
</dbReference>
<reference evidence="12" key="1">
    <citation type="submission" date="2022-11" db="EMBL/GenBank/DDBJ databases">
        <authorList>
            <person name="Scott C."/>
            <person name="Bruce N."/>
        </authorList>
    </citation>
    <scope>NUCLEOTIDE SEQUENCE</scope>
</reference>
<name>A0A9P1GWB3_9PEZI</name>
<keyword evidence="4 9" id="KW-0560">Oxidoreductase</keyword>
<feature type="domain" description="Lactate/malate dehydrogenase N-terminal" evidence="10">
    <location>
        <begin position="26"/>
        <end position="166"/>
    </location>
</feature>
<dbReference type="GO" id="GO:0004459">
    <property type="term" value="F:L-lactate dehydrogenase (NAD+) activity"/>
    <property type="evidence" value="ECO:0007669"/>
    <property type="project" value="UniProtKB-EC"/>
</dbReference>
<evidence type="ECO:0000313" key="12">
    <source>
        <dbReference type="EMBL" id="CAI4211897.1"/>
    </source>
</evidence>
<evidence type="ECO:0000256" key="3">
    <source>
        <dbReference type="ARBA" id="ARBA00012967"/>
    </source>
</evidence>
<organism evidence="12 13">
    <name type="scientific">Parascedosporium putredinis</name>
    <dbReference type="NCBI Taxonomy" id="1442378"/>
    <lineage>
        <taxon>Eukaryota</taxon>
        <taxon>Fungi</taxon>
        <taxon>Dikarya</taxon>
        <taxon>Ascomycota</taxon>
        <taxon>Pezizomycotina</taxon>
        <taxon>Sordariomycetes</taxon>
        <taxon>Hypocreomycetidae</taxon>
        <taxon>Microascales</taxon>
        <taxon>Microascaceae</taxon>
        <taxon>Parascedosporium</taxon>
    </lineage>
</organism>
<dbReference type="InterPro" id="IPR011304">
    <property type="entry name" value="L-lactate_DH"/>
</dbReference>
<feature type="binding site" evidence="8">
    <location>
        <begin position="32"/>
        <end position="37"/>
    </location>
    <ligand>
        <name>NAD(+)</name>
        <dbReference type="ChEBI" id="CHEBI:57540"/>
    </ligand>
</feature>
<dbReference type="EMBL" id="CALLCH030000003">
    <property type="protein sequence ID" value="CAI4211897.1"/>
    <property type="molecule type" value="Genomic_DNA"/>
</dbReference>
<dbReference type="FunFam" id="3.40.50.720:FF:000018">
    <property type="entry name" value="Malate dehydrogenase"/>
    <property type="match status" value="1"/>
</dbReference>
<evidence type="ECO:0000256" key="7">
    <source>
        <dbReference type="PIRSR" id="PIRSR000102-1"/>
    </source>
</evidence>
<dbReference type="InterPro" id="IPR018177">
    <property type="entry name" value="L-lactate_DH_AS"/>
</dbReference>
<evidence type="ECO:0000256" key="1">
    <source>
        <dbReference type="ARBA" id="ARBA00004843"/>
    </source>
</evidence>
<evidence type="ECO:0000259" key="10">
    <source>
        <dbReference type="Pfam" id="PF00056"/>
    </source>
</evidence>
<keyword evidence="5 8" id="KW-0520">NAD</keyword>
<dbReference type="AlphaFoldDB" id="A0A9P1GWB3"/>
<dbReference type="SUPFAM" id="SSF56327">
    <property type="entry name" value="LDH C-terminal domain-like"/>
    <property type="match status" value="1"/>
</dbReference>
<dbReference type="InterPro" id="IPR022383">
    <property type="entry name" value="Lactate/malate_DH_C"/>
</dbReference>
<proteinExistence type="inferred from homology"/>
<dbReference type="GO" id="GO:0006089">
    <property type="term" value="P:lactate metabolic process"/>
    <property type="evidence" value="ECO:0007669"/>
    <property type="project" value="TreeGrafter"/>
</dbReference>
<dbReference type="NCBIfam" id="NF000824">
    <property type="entry name" value="PRK00066.1"/>
    <property type="match status" value="1"/>
</dbReference>
<dbReference type="Gene3D" id="3.90.110.10">
    <property type="entry name" value="Lactate dehydrogenase/glycoside hydrolase, family 4, C-terminal"/>
    <property type="match status" value="1"/>
</dbReference>
<evidence type="ECO:0000256" key="8">
    <source>
        <dbReference type="PIRSR" id="PIRSR000102-3"/>
    </source>
</evidence>
<evidence type="ECO:0000256" key="2">
    <source>
        <dbReference type="ARBA" id="ARBA00006054"/>
    </source>
</evidence>
<gene>
    <name evidence="12" type="ORF">PPNO1_LOCUS1669</name>
</gene>
<evidence type="ECO:0000256" key="9">
    <source>
        <dbReference type="RuleBase" id="RU000496"/>
    </source>
</evidence>
<feature type="active site" description="Proton acceptor" evidence="7">
    <location>
        <position position="199"/>
    </location>
</feature>